<gene>
    <name evidence="2" type="ORF">D0Y65_044221</name>
</gene>
<accession>A0A445GKS2</accession>
<keyword evidence="1" id="KW-1133">Transmembrane helix</keyword>
<comment type="caution">
    <text evidence="2">The sequence shown here is derived from an EMBL/GenBank/DDBJ whole genome shotgun (WGS) entry which is preliminary data.</text>
</comment>
<organism evidence="2 3">
    <name type="scientific">Glycine soja</name>
    <name type="common">Wild soybean</name>
    <dbReference type="NCBI Taxonomy" id="3848"/>
    <lineage>
        <taxon>Eukaryota</taxon>
        <taxon>Viridiplantae</taxon>
        <taxon>Streptophyta</taxon>
        <taxon>Embryophyta</taxon>
        <taxon>Tracheophyta</taxon>
        <taxon>Spermatophyta</taxon>
        <taxon>Magnoliopsida</taxon>
        <taxon>eudicotyledons</taxon>
        <taxon>Gunneridae</taxon>
        <taxon>Pentapetalae</taxon>
        <taxon>rosids</taxon>
        <taxon>fabids</taxon>
        <taxon>Fabales</taxon>
        <taxon>Fabaceae</taxon>
        <taxon>Papilionoideae</taxon>
        <taxon>50 kb inversion clade</taxon>
        <taxon>NPAAA clade</taxon>
        <taxon>indigoferoid/millettioid clade</taxon>
        <taxon>Phaseoleae</taxon>
        <taxon>Glycine</taxon>
        <taxon>Glycine subgen. Soja</taxon>
    </lineage>
</organism>
<dbReference type="EMBL" id="QZWG01000016">
    <property type="protein sequence ID" value="RZB61831.1"/>
    <property type="molecule type" value="Genomic_DNA"/>
</dbReference>
<keyword evidence="1" id="KW-0472">Membrane</keyword>
<keyword evidence="3" id="KW-1185">Reference proteome</keyword>
<evidence type="ECO:0000256" key="1">
    <source>
        <dbReference type="SAM" id="Phobius"/>
    </source>
</evidence>
<evidence type="ECO:0000313" key="2">
    <source>
        <dbReference type="EMBL" id="RZB61831.1"/>
    </source>
</evidence>
<feature type="transmembrane region" description="Helical" evidence="1">
    <location>
        <begin position="112"/>
        <end position="129"/>
    </location>
</feature>
<sequence>MESFGFAASPLNSGSLATNKAGLIRVVPWNTLQHSVTCAFIAVLYRDYKLTSQTKALYCSKNQLYNPVDLVNYPLLRYSCFRKWDQQFSILIIGSQNFCQLLNCRFTVWNKAYFAVLVCLFYLYIIYALRSTIKGQLLHQCFNFNLNFDRNLKIYICLAF</sequence>
<dbReference type="AlphaFoldDB" id="A0A445GKS2"/>
<dbReference type="Proteomes" id="UP000289340">
    <property type="component" value="Chromosome 16"/>
</dbReference>
<keyword evidence="1" id="KW-0812">Transmembrane</keyword>
<dbReference type="EMBL" id="QZWG01000016">
    <property type="protein sequence ID" value="RZB61830.1"/>
    <property type="molecule type" value="Genomic_DNA"/>
</dbReference>
<name>A0A445GKS2_GLYSO</name>
<feature type="non-terminal residue" evidence="2">
    <location>
        <position position="160"/>
    </location>
</feature>
<reference evidence="2 3" key="1">
    <citation type="submission" date="2018-09" db="EMBL/GenBank/DDBJ databases">
        <title>A high-quality reference genome of wild soybean provides a powerful tool to mine soybean genomes.</title>
        <authorList>
            <person name="Xie M."/>
            <person name="Chung C.Y.L."/>
            <person name="Li M.-W."/>
            <person name="Wong F.-L."/>
            <person name="Chan T.-F."/>
            <person name="Lam H.-M."/>
        </authorList>
    </citation>
    <scope>NUCLEOTIDE SEQUENCE [LARGE SCALE GENOMIC DNA]</scope>
    <source>
        <strain evidence="3">cv. W05</strain>
        <tissue evidence="2">Hypocotyl of etiolated seedlings</tissue>
    </source>
</reference>
<protein>
    <submittedName>
        <fullName evidence="2">Uncharacterized protein</fullName>
    </submittedName>
</protein>
<proteinExistence type="predicted"/>
<evidence type="ECO:0000313" key="3">
    <source>
        <dbReference type="Proteomes" id="UP000289340"/>
    </source>
</evidence>